<protein>
    <submittedName>
        <fullName evidence="3">Antitoxin</fullName>
    </submittedName>
</protein>
<keyword evidence="2" id="KW-1185">Reference proteome</keyword>
<evidence type="ECO:0000313" key="3">
    <source>
        <dbReference type="WBParaSite" id="Csp11.Scaffold629.g15003.t1"/>
    </source>
</evidence>
<evidence type="ECO:0000313" key="2">
    <source>
        <dbReference type="Proteomes" id="UP000095282"/>
    </source>
</evidence>
<organism evidence="2 3">
    <name type="scientific">Caenorhabditis tropicalis</name>
    <dbReference type="NCBI Taxonomy" id="1561998"/>
    <lineage>
        <taxon>Eukaryota</taxon>
        <taxon>Metazoa</taxon>
        <taxon>Ecdysozoa</taxon>
        <taxon>Nematoda</taxon>
        <taxon>Chromadorea</taxon>
        <taxon>Rhabditida</taxon>
        <taxon>Rhabditina</taxon>
        <taxon>Rhabditomorpha</taxon>
        <taxon>Rhabditoidea</taxon>
        <taxon>Rhabditidae</taxon>
        <taxon>Peloderinae</taxon>
        <taxon>Caenorhabditis</taxon>
    </lineage>
</organism>
<proteinExistence type="predicted"/>
<evidence type="ECO:0000256" key="1">
    <source>
        <dbReference type="SAM" id="MobiDB-lite"/>
    </source>
</evidence>
<feature type="region of interest" description="Disordered" evidence="1">
    <location>
        <begin position="67"/>
        <end position="87"/>
    </location>
</feature>
<accession>A0A1I7U5A9</accession>
<dbReference type="AlphaFoldDB" id="A0A1I7U5A9"/>
<sequence length="87" mass="10223">MTDLKAEFDALQQETKKVSAVLSKRAPLRSIVVSKEEFDEFRAEQARFNEKVLEVLEEIRDGLGRMEERIQKNSEKGREEEVRERLV</sequence>
<name>A0A1I7U5A9_9PELO</name>
<dbReference type="WBParaSite" id="Csp11.Scaffold629.g15003.t1">
    <property type="protein sequence ID" value="Csp11.Scaffold629.g15003.t1"/>
    <property type="gene ID" value="Csp11.Scaffold629.g15003"/>
</dbReference>
<reference evidence="3" key="1">
    <citation type="submission" date="2016-11" db="UniProtKB">
        <authorList>
            <consortium name="WormBaseParasite"/>
        </authorList>
    </citation>
    <scope>IDENTIFICATION</scope>
</reference>
<dbReference type="Proteomes" id="UP000095282">
    <property type="component" value="Unplaced"/>
</dbReference>